<dbReference type="InterPro" id="IPR002123">
    <property type="entry name" value="Plipid/glycerol_acylTrfase"/>
</dbReference>
<dbReference type="GO" id="GO:0019432">
    <property type="term" value="P:triglyceride biosynthetic process"/>
    <property type="evidence" value="ECO:0007669"/>
    <property type="project" value="TreeGrafter"/>
</dbReference>
<comment type="subcellular location">
    <subcellularLocation>
        <location evidence="1">Membrane</location>
    </subcellularLocation>
</comment>
<protein>
    <recommendedName>
        <fullName evidence="6">Phospholipid/glycerol acyltransferase domain-containing protein</fullName>
    </recommendedName>
</protein>
<proteinExistence type="inferred from homology"/>
<evidence type="ECO:0000256" key="1">
    <source>
        <dbReference type="ARBA" id="ARBA00004370"/>
    </source>
</evidence>
<dbReference type="GO" id="GO:0004366">
    <property type="term" value="F:glycerol-3-phosphate O-acyltransferase activity"/>
    <property type="evidence" value="ECO:0007669"/>
    <property type="project" value="TreeGrafter"/>
</dbReference>
<dbReference type="GO" id="GO:0008654">
    <property type="term" value="P:phospholipid biosynthetic process"/>
    <property type="evidence" value="ECO:0007669"/>
    <property type="project" value="TreeGrafter"/>
</dbReference>
<keyword evidence="3" id="KW-0808">Transferase</keyword>
<keyword evidence="4" id="KW-0472">Membrane</keyword>
<evidence type="ECO:0000259" key="6">
    <source>
        <dbReference type="SMART" id="SM00563"/>
    </source>
</evidence>
<dbReference type="OrthoDB" id="5962536at2759"/>
<evidence type="ECO:0000256" key="5">
    <source>
        <dbReference type="ARBA" id="ARBA00023315"/>
    </source>
</evidence>
<dbReference type="GO" id="GO:0006631">
    <property type="term" value="P:fatty acid metabolic process"/>
    <property type="evidence" value="ECO:0007669"/>
    <property type="project" value="TreeGrafter"/>
</dbReference>
<dbReference type="InterPro" id="IPR041728">
    <property type="entry name" value="GPAT/DHAPAT_LPLAT"/>
</dbReference>
<evidence type="ECO:0000256" key="4">
    <source>
        <dbReference type="ARBA" id="ARBA00023136"/>
    </source>
</evidence>
<dbReference type="Pfam" id="PF19277">
    <property type="entry name" value="GPAT_C"/>
    <property type="match status" value="1"/>
</dbReference>
<dbReference type="PANTHER" id="PTHR12563:SF23">
    <property type="entry name" value="BCDNA.GH07066"/>
    <property type="match status" value="1"/>
</dbReference>
<accession>A0A834XYE9</accession>
<dbReference type="GO" id="GO:0031966">
    <property type="term" value="C:mitochondrial membrane"/>
    <property type="evidence" value="ECO:0007669"/>
    <property type="project" value="TreeGrafter"/>
</dbReference>
<reference evidence="7 8" key="1">
    <citation type="submission" date="2020-08" db="EMBL/GenBank/DDBJ databases">
        <title>Aphidius gifuensis genome sequencing and assembly.</title>
        <authorList>
            <person name="Du Z."/>
        </authorList>
    </citation>
    <scope>NUCLEOTIDE SEQUENCE [LARGE SCALE GENOMIC DNA]</scope>
    <source>
        <strain evidence="7">YNYX2018</strain>
        <tissue evidence="7">Adults</tissue>
    </source>
</reference>
<dbReference type="InterPro" id="IPR045520">
    <property type="entry name" value="GPAT/DHAPAT_C"/>
</dbReference>
<dbReference type="SUPFAM" id="SSF69593">
    <property type="entry name" value="Glycerol-3-phosphate (1)-acyltransferase"/>
    <property type="match status" value="1"/>
</dbReference>
<dbReference type="AlphaFoldDB" id="A0A834XYE9"/>
<dbReference type="Proteomes" id="UP000639338">
    <property type="component" value="Unassembled WGS sequence"/>
</dbReference>
<dbReference type="Pfam" id="PF01553">
    <property type="entry name" value="Acyltransferase"/>
    <property type="match status" value="1"/>
</dbReference>
<keyword evidence="5" id="KW-0012">Acyltransferase</keyword>
<keyword evidence="8" id="KW-1185">Reference proteome</keyword>
<evidence type="ECO:0000256" key="2">
    <source>
        <dbReference type="ARBA" id="ARBA00007937"/>
    </source>
</evidence>
<name>A0A834XYE9_APHGI</name>
<dbReference type="InterPro" id="IPR022284">
    <property type="entry name" value="GPAT/DHAPAT"/>
</dbReference>
<evidence type="ECO:0000313" key="8">
    <source>
        <dbReference type="Proteomes" id="UP000639338"/>
    </source>
</evidence>
<dbReference type="CDD" id="cd07993">
    <property type="entry name" value="LPLAT_DHAPAT-like"/>
    <property type="match status" value="1"/>
</dbReference>
<dbReference type="SMART" id="SM00563">
    <property type="entry name" value="PlsC"/>
    <property type="match status" value="1"/>
</dbReference>
<comment type="caution">
    <text evidence="7">The sequence shown here is derived from an EMBL/GenBank/DDBJ whole genome shotgun (WGS) entry which is preliminary data.</text>
</comment>
<sequence>MSFIEVFLFCAVLYYFYNISGINMVELLSNRLQDVYARWETPTGPFTSEENSPRLSLDGLRRAGLQSQRKRSQIREQARKVRESSLFKIKESELLLPPAVFTNSQFHRCCPTCTPTSRDSFIDAAARPTISGKNILLVDPQPGLISKVFKHFWYMYNLQKYDYPVVTQTVLNDERLKDAIRSAALEQVHSENISEEKAYYLAEKRAINILKKMESRISNTLFRFTGWVMFKLLSFFIKSVVVQPYQLDVIKEANKSGVPLVFLPLHRSHLDYILMSFMRLTHNIRNCLIAAGDNLQLPFFGNLLSGLGAFYIKRKIDSIPGKKDILYRETLHTYVMESLRAGHNFEFFIEGGRTRTGKTCMPKGGILSIIVDAVIDGTIEDALLIPVSINYERLVDGNFVKEQLGQAKAVETFSSAMRAIWKTLRGNYGIVKINICEPFSLKEMIQSLELKISRSNTSKIMEKGMTQRMSTSSLLGSEMIDDEHRLLVDSLARHIVYDSSKSIPIMSTNIVAFLLLNKFRYGCSLDKLVMAFDELRLELESKNKDLAFCGENIDIINHALKILGPGLVQQKRQKVTNTLGNQVVKTQFITTIEPISILPNIIELAYYSNTMTMHYVMDSIVISALYGALKLQINDPKLRAENDITVYQNTLIDKSLKLCDILKYEFIYSRPCQDVEQIIIETIQNLVYCGIISQIEEGLLEEERWGRRYAKNFDDSSDEENAIKNATRKIRFKLDLAPESADKMQFLHTILRPLIDTYTISAFTLRKLVGRSLGEKEFIQEILTEIKTNIDSGIAAYGESLSVDPIKNSLKVFEKWGVLECYIHENSRIYYLKEEYDNDKAINDIYESVEVFKWLHTNN</sequence>
<dbReference type="GO" id="GO:0006072">
    <property type="term" value="P:glycerol-3-phosphate metabolic process"/>
    <property type="evidence" value="ECO:0007669"/>
    <property type="project" value="TreeGrafter"/>
</dbReference>
<evidence type="ECO:0000256" key="3">
    <source>
        <dbReference type="ARBA" id="ARBA00022679"/>
    </source>
</evidence>
<gene>
    <name evidence="7" type="ORF">HCN44_010039</name>
</gene>
<dbReference type="PANTHER" id="PTHR12563">
    <property type="entry name" value="GLYCEROL-3-PHOSPHATE ACYLTRANSFERASE"/>
    <property type="match status" value="1"/>
</dbReference>
<evidence type="ECO:0000313" key="7">
    <source>
        <dbReference type="EMBL" id="KAF7993444.1"/>
    </source>
</evidence>
<dbReference type="EMBL" id="JACMRX010000003">
    <property type="protein sequence ID" value="KAF7993444.1"/>
    <property type="molecule type" value="Genomic_DNA"/>
</dbReference>
<organism evidence="7 8">
    <name type="scientific">Aphidius gifuensis</name>
    <name type="common">Parasitoid wasp</name>
    <dbReference type="NCBI Taxonomy" id="684658"/>
    <lineage>
        <taxon>Eukaryota</taxon>
        <taxon>Metazoa</taxon>
        <taxon>Ecdysozoa</taxon>
        <taxon>Arthropoda</taxon>
        <taxon>Hexapoda</taxon>
        <taxon>Insecta</taxon>
        <taxon>Pterygota</taxon>
        <taxon>Neoptera</taxon>
        <taxon>Endopterygota</taxon>
        <taxon>Hymenoptera</taxon>
        <taxon>Apocrita</taxon>
        <taxon>Ichneumonoidea</taxon>
        <taxon>Braconidae</taxon>
        <taxon>Aphidiinae</taxon>
        <taxon>Aphidius</taxon>
    </lineage>
</organism>
<feature type="domain" description="Phospholipid/glycerol acyltransferase" evidence="6">
    <location>
        <begin position="260"/>
        <end position="392"/>
    </location>
</feature>
<comment type="similarity">
    <text evidence="2">Belongs to the GPAT/DAPAT family.</text>
</comment>